<dbReference type="CDD" id="cd00160">
    <property type="entry name" value="RhoGEF"/>
    <property type="match status" value="1"/>
</dbReference>
<evidence type="ECO:0000256" key="2">
    <source>
        <dbReference type="SAM" id="MobiDB-lite"/>
    </source>
</evidence>
<dbReference type="AlphaFoldDB" id="A0A0A1UGJ0"/>
<gene>
    <name evidence="4" type="ORF">EIN_250880</name>
</gene>
<dbReference type="VEuPathDB" id="AmoebaDB:EIN_250880"/>
<protein>
    <submittedName>
        <fullName evidence="4">Rho/RAC guanine nucleotide exchange factor, putative</fullName>
    </submittedName>
</protein>
<keyword evidence="5" id="KW-1185">Reference proteome</keyword>
<reference evidence="4 5" key="1">
    <citation type="submission" date="2012-10" db="EMBL/GenBank/DDBJ databases">
        <authorList>
            <person name="Zafar N."/>
            <person name="Inman J."/>
            <person name="Hall N."/>
            <person name="Lorenzi H."/>
            <person name="Caler E."/>
        </authorList>
    </citation>
    <scope>NUCLEOTIDE SEQUENCE [LARGE SCALE GENOMIC DNA]</scope>
    <source>
        <strain evidence="4 5">IP1</strain>
    </source>
</reference>
<dbReference type="GO" id="GO:0005085">
    <property type="term" value="F:guanyl-nucleotide exchange factor activity"/>
    <property type="evidence" value="ECO:0007669"/>
    <property type="project" value="InterPro"/>
</dbReference>
<dbReference type="InterPro" id="IPR051092">
    <property type="entry name" value="FYVE_RhoGEF_PH"/>
</dbReference>
<proteinExistence type="predicted"/>
<dbReference type="Gene3D" id="1.20.900.10">
    <property type="entry name" value="Dbl homology (DH) domain"/>
    <property type="match status" value="1"/>
</dbReference>
<accession>A0A0A1UGJ0</accession>
<dbReference type="PANTHER" id="PTHR12673:SF263">
    <property type="entry name" value="PLECKSTRIN DOMAIN-CONTAINING PROTEIN"/>
    <property type="match status" value="1"/>
</dbReference>
<dbReference type="SMART" id="SM00325">
    <property type="entry name" value="RhoGEF"/>
    <property type="match status" value="1"/>
</dbReference>
<evidence type="ECO:0000313" key="5">
    <source>
        <dbReference type="Proteomes" id="UP000014680"/>
    </source>
</evidence>
<dbReference type="OrthoDB" id="18853at2759"/>
<dbReference type="Proteomes" id="UP000014680">
    <property type="component" value="Unassembled WGS sequence"/>
</dbReference>
<name>A0A0A1UGJ0_ENTIV</name>
<feature type="coiled-coil region" evidence="1">
    <location>
        <begin position="274"/>
        <end position="301"/>
    </location>
</feature>
<dbReference type="RefSeq" id="XP_004261725.1">
    <property type="nucleotide sequence ID" value="XM_004261677.1"/>
</dbReference>
<dbReference type="GeneID" id="14893952"/>
<sequence length="516" mass="60090">MEEKQRVFDIFKKKFKRGFSFDSKQIDVEGTSEKTDELVVDEKQIESRNNSLNPTRSTVSAQISLLTTPRKDTTIPTRITLGSKRATPRRDYFRTVEGAAATPSNEETPSYSPPLRGDDRVVKMQNVLKELNVARKIPQHKIYLSPIEVTDINIVITVQNEIRRYYARHSPEMKKLKQRKNVVKEIMDTEKTYVERLELFKDLYLSKALEVIPDDVVMRQCKDNLIVILGYNGMMLERLQELVSKGFVYGNHIGEVFSKLTYFLKSYCVYVNCIDCVNKREEQLMKMNKRFENEMKNVKKEHSLDSFNSYVILPIQRIPRYKLLLEELIKTMPDNHPELQSLKESLGKIKEVGNTLNAANVMIENRGRVMYLLSHFKYNKESDIIEDKTSHQLKAFKVIEVVNEKTAEVKRIYCFVFNEFLVFTKCLKLTKPKKKKEDEDTLETVIESNKVLNVIDVLYFGKFVFFNHDQIVGKGALEFVTSDQQVGNLVFTSEDDKIDFVKCIESECISFMSDWV</sequence>
<dbReference type="SUPFAM" id="SSF48065">
    <property type="entry name" value="DBL homology domain (DH-domain)"/>
    <property type="match status" value="1"/>
</dbReference>
<dbReference type="Pfam" id="PF00621">
    <property type="entry name" value="RhoGEF"/>
    <property type="match status" value="1"/>
</dbReference>
<dbReference type="EMBL" id="KB206169">
    <property type="protein sequence ID" value="ELP94954.1"/>
    <property type="molecule type" value="Genomic_DNA"/>
</dbReference>
<dbReference type="InterPro" id="IPR000219">
    <property type="entry name" value="DH_dom"/>
</dbReference>
<organism evidence="4 5">
    <name type="scientific">Entamoeba invadens IP1</name>
    <dbReference type="NCBI Taxonomy" id="370355"/>
    <lineage>
        <taxon>Eukaryota</taxon>
        <taxon>Amoebozoa</taxon>
        <taxon>Evosea</taxon>
        <taxon>Archamoebae</taxon>
        <taxon>Mastigamoebida</taxon>
        <taxon>Entamoebidae</taxon>
        <taxon>Entamoeba</taxon>
    </lineage>
</organism>
<dbReference type="KEGG" id="eiv:EIN_250880"/>
<feature type="non-terminal residue" evidence="4">
    <location>
        <position position="516"/>
    </location>
</feature>
<evidence type="ECO:0000313" key="4">
    <source>
        <dbReference type="EMBL" id="ELP94954.1"/>
    </source>
</evidence>
<feature type="domain" description="DH" evidence="3">
    <location>
        <begin position="178"/>
        <end position="359"/>
    </location>
</feature>
<dbReference type="GO" id="GO:0005737">
    <property type="term" value="C:cytoplasm"/>
    <property type="evidence" value="ECO:0007669"/>
    <property type="project" value="TreeGrafter"/>
</dbReference>
<feature type="region of interest" description="Disordered" evidence="2">
    <location>
        <begin position="97"/>
        <end position="118"/>
    </location>
</feature>
<evidence type="ECO:0000256" key="1">
    <source>
        <dbReference type="SAM" id="Coils"/>
    </source>
</evidence>
<keyword evidence="1" id="KW-0175">Coiled coil</keyword>
<dbReference type="PROSITE" id="PS50010">
    <property type="entry name" value="DH_2"/>
    <property type="match status" value="1"/>
</dbReference>
<dbReference type="PANTHER" id="PTHR12673">
    <property type="entry name" value="FACIOGENITAL DYSPLASIA PROTEIN"/>
    <property type="match status" value="1"/>
</dbReference>
<dbReference type="InterPro" id="IPR035899">
    <property type="entry name" value="DBL_dom_sf"/>
</dbReference>
<evidence type="ECO:0000259" key="3">
    <source>
        <dbReference type="PROSITE" id="PS50010"/>
    </source>
</evidence>